<sequence>MSKSPNRPVITVDRQIHLCKVDELHRDDIKPALSCDRTQENQGMTFEIVINQKNHKTSCKSLKSILVQQHF</sequence>
<dbReference type="Proteomes" id="UP000003273">
    <property type="component" value="Unassembled WGS sequence"/>
</dbReference>
<dbReference type="HOGENOM" id="CLU_2735499_0_0_3"/>
<evidence type="ECO:0000313" key="2">
    <source>
        <dbReference type="Proteomes" id="UP000003273"/>
    </source>
</evidence>
<evidence type="ECO:0000313" key="1">
    <source>
        <dbReference type="EMBL" id="CCI14187.1"/>
    </source>
</evidence>
<name>I4GWL3_MICAE</name>
<proteinExistence type="predicted"/>
<protein>
    <submittedName>
        <fullName evidence="1">Uncharacterized protein</fullName>
    </submittedName>
</protein>
<reference evidence="1 2" key="1">
    <citation type="submission" date="2012-04" db="EMBL/GenBank/DDBJ databases">
        <authorList>
            <person name="Genoscope - CEA"/>
        </authorList>
    </citation>
    <scope>NUCLEOTIDE SEQUENCE [LARGE SCALE GENOMIC DNA]</scope>
    <source>
        <strain evidence="1 2">9806</strain>
    </source>
</reference>
<accession>I4GWL3</accession>
<organism evidence="1 2">
    <name type="scientific">Microcystis aeruginosa PCC 9806</name>
    <dbReference type="NCBI Taxonomy" id="1160282"/>
    <lineage>
        <taxon>Bacteria</taxon>
        <taxon>Bacillati</taxon>
        <taxon>Cyanobacteriota</taxon>
        <taxon>Cyanophyceae</taxon>
        <taxon>Oscillatoriophycideae</taxon>
        <taxon>Chroococcales</taxon>
        <taxon>Microcystaceae</taxon>
        <taxon>Microcystis</taxon>
    </lineage>
</organism>
<gene>
    <name evidence="1" type="ORF">MICAE_2420002</name>
</gene>
<comment type="caution">
    <text evidence="1">The sequence shown here is derived from an EMBL/GenBank/DDBJ whole genome shotgun (WGS) entry which is preliminary data.</text>
</comment>
<dbReference type="EMBL" id="CAIL01000160">
    <property type="protein sequence ID" value="CCI14187.1"/>
    <property type="molecule type" value="Genomic_DNA"/>
</dbReference>
<dbReference type="AlphaFoldDB" id="I4GWL3"/>